<evidence type="ECO:0000259" key="2">
    <source>
        <dbReference type="Pfam" id="PF00396"/>
    </source>
</evidence>
<reference evidence="3 4" key="1">
    <citation type="journal article" date="2015" name="Genome Biol.">
        <title>Comparative genomics of Steinernema reveals deeply conserved gene regulatory networks.</title>
        <authorList>
            <person name="Dillman A.R."/>
            <person name="Macchietto M."/>
            <person name="Porter C.F."/>
            <person name="Rogers A."/>
            <person name="Williams B."/>
            <person name="Antoshechkin I."/>
            <person name="Lee M.M."/>
            <person name="Goodwin Z."/>
            <person name="Lu X."/>
            <person name="Lewis E.E."/>
            <person name="Goodrich-Blair H."/>
            <person name="Stock S.P."/>
            <person name="Adams B.J."/>
            <person name="Sternberg P.W."/>
            <person name="Mortazavi A."/>
        </authorList>
    </citation>
    <scope>NUCLEOTIDE SEQUENCE [LARGE SCALE GENOMIC DNA]</scope>
    <source>
        <strain evidence="3 4">ALL</strain>
    </source>
</reference>
<proteinExistence type="predicted"/>
<dbReference type="AlphaFoldDB" id="A0A4U5NIJ6"/>
<feature type="signal peptide" evidence="1">
    <location>
        <begin position="1"/>
        <end position="19"/>
    </location>
</feature>
<reference evidence="3 4" key="2">
    <citation type="journal article" date="2019" name="G3 (Bethesda)">
        <title>Hybrid Assembly of the Genome of the Entomopathogenic Nematode Steinernema carpocapsae Identifies the X-Chromosome.</title>
        <authorList>
            <person name="Serra L."/>
            <person name="Macchietto M."/>
            <person name="Macias-Munoz A."/>
            <person name="McGill C.J."/>
            <person name="Rodriguez I.M."/>
            <person name="Rodriguez B."/>
            <person name="Murad R."/>
            <person name="Mortazavi A."/>
        </authorList>
    </citation>
    <scope>NUCLEOTIDE SEQUENCE [LARGE SCALE GENOMIC DNA]</scope>
    <source>
        <strain evidence="3 4">ALL</strain>
    </source>
</reference>
<organism evidence="3 4">
    <name type="scientific">Steinernema carpocapsae</name>
    <name type="common">Entomopathogenic nematode</name>
    <dbReference type="NCBI Taxonomy" id="34508"/>
    <lineage>
        <taxon>Eukaryota</taxon>
        <taxon>Metazoa</taxon>
        <taxon>Ecdysozoa</taxon>
        <taxon>Nematoda</taxon>
        <taxon>Chromadorea</taxon>
        <taxon>Rhabditida</taxon>
        <taxon>Tylenchina</taxon>
        <taxon>Panagrolaimomorpha</taxon>
        <taxon>Strongyloidoidea</taxon>
        <taxon>Steinernematidae</taxon>
        <taxon>Steinernema</taxon>
    </lineage>
</organism>
<protein>
    <recommendedName>
        <fullName evidence="2">Granulins domain-containing protein</fullName>
    </recommendedName>
</protein>
<dbReference type="Proteomes" id="UP000298663">
    <property type="component" value="Unassembled WGS sequence"/>
</dbReference>
<evidence type="ECO:0000313" key="3">
    <source>
        <dbReference type="EMBL" id="TKR82553.1"/>
    </source>
</evidence>
<name>A0A4U5NIJ6_STECR</name>
<gene>
    <name evidence="3" type="ORF">L596_016262</name>
</gene>
<evidence type="ECO:0000256" key="1">
    <source>
        <dbReference type="SAM" id="SignalP"/>
    </source>
</evidence>
<keyword evidence="1" id="KW-0732">Signal</keyword>
<dbReference type="InterPro" id="IPR000118">
    <property type="entry name" value="Granulin"/>
</dbReference>
<keyword evidence="4" id="KW-1185">Reference proteome</keyword>
<evidence type="ECO:0000313" key="4">
    <source>
        <dbReference type="Proteomes" id="UP000298663"/>
    </source>
</evidence>
<dbReference type="EMBL" id="AZBU02000004">
    <property type="protein sequence ID" value="TKR82553.1"/>
    <property type="molecule type" value="Genomic_DNA"/>
</dbReference>
<feature type="domain" description="Granulins" evidence="2">
    <location>
        <begin position="34"/>
        <end position="64"/>
    </location>
</feature>
<sequence length="72" mass="7743">MKTLFVLIHLFAFGSIALGEAPCRGFQCHGPKGDVCCTYPNSVCCPSGAKCCPIFYGCDAQDKCIYFGPGKR</sequence>
<dbReference type="Pfam" id="PF00396">
    <property type="entry name" value="Granulin"/>
    <property type="match status" value="1"/>
</dbReference>
<comment type="caution">
    <text evidence="3">The sequence shown here is derived from an EMBL/GenBank/DDBJ whole genome shotgun (WGS) entry which is preliminary data.</text>
</comment>
<accession>A0A4U5NIJ6</accession>
<dbReference type="OrthoDB" id="5949339at2759"/>
<feature type="chain" id="PRO_5020731729" description="Granulins domain-containing protein" evidence="1">
    <location>
        <begin position="20"/>
        <end position="72"/>
    </location>
</feature>